<accession>A0AAN5D9L0</accession>
<protein>
    <recommendedName>
        <fullName evidence="5">EGF-like domain-containing protein</fullName>
    </recommendedName>
</protein>
<dbReference type="SUPFAM" id="SSF57567">
    <property type="entry name" value="Serine protease inhibitors"/>
    <property type="match status" value="4"/>
</dbReference>
<dbReference type="PANTHER" id="PTHR23259">
    <property type="entry name" value="RIDDLE"/>
    <property type="match status" value="1"/>
</dbReference>
<feature type="domain" description="EGF-like" evidence="5">
    <location>
        <begin position="187"/>
        <end position="232"/>
    </location>
</feature>
<gene>
    <name evidence="6" type="ORF">PMAYCL1PPCAC_28757</name>
</gene>
<organism evidence="6 7">
    <name type="scientific">Pristionchus mayeri</name>
    <dbReference type="NCBI Taxonomy" id="1317129"/>
    <lineage>
        <taxon>Eukaryota</taxon>
        <taxon>Metazoa</taxon>
        <taxon>Ecdysozoa</taxon>
        <taxon>Nematoda</taxon>
        <taxon>Chromadorea</taxon>
        <taxon>Rhabditida</taxon>
        <taxon>Rhabditina</taxon>
        <taxon>Diplogasteromorpha</taxon>
        <taxon>Diplogasteroidea</taxon>
        <taxon>Neodiplogasteridae</taxon>
        <taxon>Pristionchus</taxon>
    </lineage>
</organism>
<feature type="domain" description="EGF-like" evidence="5">
    <location>
        <begin position="126"/>
        <end position="168"/>
    </location>
</feature>
<evidence type="ECO:0000313" key="7">
    <source>
        <dbReference type="Proteomes" id="UP001328107"/>
    </source>
</evidence>
<dbReference type="InterPro" id="IPR002919">
    <property type="entry name" value="TIL_dom"/>
</dbReference>
<dbReference type="Pfam" id="PF01826">
    <property type="entry name" value="TIL"/>
    <property type="match status" value="4"/>
</dbReference>
<dbReference type="PANTHER" id="PTHR23259:SF82">
    <property type="entry name" value="SERINE PROTEASE INHIBITOR 1 PROTEIN"/>
    <property type="match status" value="1"/>
</dbReference>
<keyword evidence="2" id="KW-0722">Serine protease inhibitor</keyword>
<name>A0AAN5D9L0_9BILA</name>
<reference evidence="7" key="1">
    <citation type="submission" date="2022-10" db="EMBL/GenBank/DDBJ databases">
        <title>Genome assembly of Pristionchus species.</title>
        <authorList>
            <person name="Yoshida K."/>
            <person name="Sommer R.J."/>
        </authorList>
    </citation>
    <scope>NUCLEOTIDE SEQUENCE [LARGE SCALE GENOMIC DNA]</scope>
    <source>
        <strain evidence="7">RS5460</strain>
    </source>
</reference>
<dbReference type="InterPro" id="IPR036084">
    <property type="entry name" value="Ser_inhib-like_sf"/>
</dbReference>
<feature type="domain" description="EGF-like" evidence="5">
    <location>
        <begin position="252"/>
        <end position="291"/>
    </location>
</feature>
<proteinExistence type="predicted"/>
<dbReference type="InterPro" id="IPR051368">
    <property type="entry name" value="SerProtInhib-TIL_Domain"/>
</dbReference>
<feature type="non-terminal residue" evidence="6">
    <location>
        <position position="1"/>
    </location>
</feature>
<feature type="domain" description="EGF-like" evidence="5">
    <location>
        <begin position="363"/>
        <end position="399"/>
    </location>
</feature>
<dbReference type="EMBL" id="BTRK01000006">
    <property type="protein sequence ID" value="GMR58562.1"/>
    <property type="molecule type" value="Genomic_DNA"/>
</dbReference>
<sequence>KEHTSLASILSLTPIMRRTLILLLSIAAASHGLSISSLHSPVSDGCATVDCASELVCALAIPSSCNVSPCPKMPTCLPNNQTCDAKSCKSDETCVLRSVTCVMAPCYPVRECAKYPKCGENEEYNECSLSGPCEPNCDDSFPICTNVTCGSGACECLPGFFRHKGKCITKDKCPEPTCEKPNEVWNTCPSACTQTCRTLRGKDEQMACPAVCGTPQCTCAAGYLRDDDYNCVKTEDCPTEFKCDSPHEEYAECSSHCEPTCDNRTPTCIESCGPVKCQCKKDYVRHEGSCLSALQCPLEDPKPEDYSGSAEEEDDNSKEGPSCDGVRCSANSVCSLKGGKAVCSKCGRNEKIEDCPNACSETSCDDTGAVRRCMKMCEPHARCVCNEGFVRDMRSGRCIKKNQCPRGDNGTVHIMPLPITGPLIDPVPHILPHPGNDSMISLPYIPGNDSMHILPIHSRPLIKPLLPDNETVHIMPIAENGTMHIMPVFNNRTRPQVMPLLPSINRTFTNPLIRPAFPDNTMHIMPHIENGTMISLPYVPNFNGSENGTMNILPFIPPKNNLTRPLVMPLKPETRPAFTG</sequence>
<evidence type="ECO:0000313" key="6">
    <source>
        <dbReference type="EMBL" id="GMR58562.1"/>
    </source>
</evidence>
<keyword evidence="1" id="KW-0646">Protease inhibitor</keyword>
<comment type="caution">
    <text evidence="6">The sequence shown here is derived from an EMBL/GenBank/DDBJ whole genome shotgun (WGS) entry which is preliminary data.</text>
</comment>
<feature type="region of interest" description="Disordered" evidence="4">
    <location>
        <begin position="301"/>
        <end position="324"/>
    </location>
</feature>
<dbReference type="SMART" id="SM00181">
    <property type="entry name" value="EGF"/>
    <property type="match status" value="4"/>
</dbReference>
<keyword evidence="7" id="KW-1185">Reference proteome</keyword>
<evidence type="ECO:0000256" key="4">
    <source>
        <dbReference type="SAM" id="MobiDB-lite"/>
    </source>
</evidence>
<evidence type="ECO:0000256" key="2">
    <source>
        <dbReference type="ARBA" id="ARBA00022900"/>
    </source>
</evidence>
<evidence type="ECO:0000256" key="1">
    <source>
        <dbReference type="ARBA" id="ARBA00022690"/>
    </source>
</evidence>
<dbReference type="InterPro" id="IPR000742">
    <property type="entry name" value="EGF"/>
</dbReference>
<dbReference type="Proteomes" id="UP001328107">
    <property type="component" value="Unassembled WGS sequence"/>
</dbReference>
<dbReference type="Gene3D" id="2.10.25.10">
    <property type="entry name" value="Laminin"/>
    <property type="match status" value="4"/>
</dbReference>
<keyword evidence="3" id="KW-1015">Disulfide bond</keyword>
<evidence type="ECO:0000256" key="3">
    <source>
        <dbReference type="ARBA" id="ARBA00023157"/>
    </source>
</evidence>
<evidence type="ECO:0000259" key="5">
    <source>
        <dbReference type="SMART" id="SM00181"/>
    </source>
</evidence>
<feature type="non-terminal residue" evidence="6">
    <location>
        <position position="580"/>
    </location>
</feature>
<dbReference type="AlphaFoldDB" id="A0AAN5D9L0"/>
<dbReference type="CDD" id="cd19941">
    <property type="entry name" value="TIL"/>
    <property type="match status" value="4"/>
</dbReference>
<dbReference type="GO" id="GO:0004867">
    <property type="term" value="F:serine-type endopeptidase inhibitor activity"/>
    <property type="evidence" value="ECO:0007669"/>
    <property type="project" value="UniProtKB-KW"/>
</dbReference>